<feature type="compositionally biased region" description="Low complexity" evidence="2">
    <location>
        <begin position="1531"/>
        <end position="1543"/>
    </location>
</feature>
<feature type="transmembrane region" description="Helical" evidence="3">
    <location>
        <begin position="2170"/>
        <end position="2192"/>
    </location>
</feature>
<dbReference type="EMBL" id="NHYE01000443">
    <property type="protein sequence ID" value="PPR05697.1"/>
    <property type="molecule type" value="Genomic_DNA"/>
</dbReference>
<keyword evidence="3" id="KW-0812">Transmembrane</keyword>
<dbReference type="InterPro" id="IPR045861">
    <property type="entry name" value="CorA_cytoplasmic_dom"/>
</dbReference>
<organism evidence="4 5">
    <name type="scientific">Gymnopilus dilepis</name>
    <dbReference type="NCBI Taxonomy" id="231916"/>
    <lineage>
        <taxon>Eukaryota</taxon>
        <taxon>Fungi</taxon>
        <taxon>Dikarya</taxon>
        <taxon>Basidiomycota</taxon>
        <taxon>Agaricomycotina</taxon>
        <taxon>Agaricomycetes</taxon>
        <taxon>Agaricomycetidae</taxon>
        <taxon>Agaricales</taxon>
        <taxon>Agaricineae</taxon>
        <taxon>Hymenogastraceae</taxon>
        <taxon>Gymnopilus</taxon>
    </lineage>
</organism>
<sequence length="2203" mass="248696">MAVKELVQQFEASGPQSSRLGQSDQDQPPPRNARFIKHRTVLTSNTPQTVASSQASRTRSRVSSGSSVNGSTAIQTPTFGFDSHEAAAIKASGSQTSSQIIHADKPSLATLVSTENLSDTSSTADLDSQEEPIICSKDHTYPPDVVQTSDTPSTSHPMNSSRRRKGSHKPIPAPVVFSRGAYPLSLPKLDEYLASLPLPLRGSECSSSRGGMFPPMDALTKTGRSLEDLETNYVVAPAWRNRVSIIGGSMSALIGLLGSSALASFYSLQGLINTVQVFALILSTIAPVGNVQNVEEKWRQLFLGTIPNILALNFAPVVVQSLLFLLLVMVIGGILLYSFYRMTTQCDRYTSVEGLQQMESRSAQWGIIIITFLLLVLYLPLSTMSVHVLVWSQELWAIPNPYVNATSLPPVIPPLGPPNQYREPLDFCWTTTMKRNEVNYAPVVVVLSAIVFFLFGIWFPLKLRDVIKRSVPKVDEYTELGRPRSRVDMDGEYQRLLNRDRNPFAFLYNGFRRGWGTYISTYLYAKLSTLVIIAVIDPDNCLFRSLSRTTVPIVRQSLLLASTVGFFVAQCSFTPFLNPVNNASEWTSRLNYMSTAATALLVTLNIPGKDIINSYVLYCIYVITYGLGFYFSCIDLNWSQRMVKKLTRRLDFSIDIFSPRLDTSSSSIHTKRRIWQEAVSALLLTDPESKIPPDQPMAFAEARDSEFPPYLLDFKGTPGERHVENLKILREIGSIAYHRAVSLTSGPDFAWYRSLESTIQKNFVGPDSYWRKSSSDSNTTHASCFGNAWWVPFPPTLVIRYDEGSYAVLRDACDLEEYIAQNSRPDIQRRRYVRMSLRALEGRVVRWPYEHIQPVGSQSQFWCCGKRYKAVTSMRYEYALLTIHRHGHLVWQRLQIGSGFGVQLKYSKDVITSGEIIGLTEDYDLTPSLARFLEINRDLIDENLMDIEERLTNYRKHHRKECRWKVHVMTYRFLSFVYDHPRDPDGMAQACLDFERDHRVQDLLLNNVAVFKSAHARLAAVSTSEAATWWYIFWDDLWRRNNDTVSGLQKYASDFCPYYKTSIAYTPLPRPALESFLTQRGLLRKRPQFFDFFHAGFLNKLYLRLNDAVFRSSGQASSGTIMFHLGSDKREFDMEDIDILTQGQSSTLGTGGGTDHNDSWIRMRPAYRWEEHSEQEDASDADTQAGNTSREFEEGSSQDSMLDQDSDSEGDNEDADAPRVVQWEDDEEEQFLKVHNDVEEDPTNLPSEKFLRNNLQGLPLGALRRAQQALSQAEADISSNSEPSDDEEESDSESDAHDGKVKSQEKVEWSTKPRKDISKRPNKHAPMEISSKKPVTRRRTVVEVPKIVPRDPRFLPTAGQFSPEKFHKQYSFLAESHKTELATLRESLKRARKLLSSSPRDLRSEREQEVERLERAVKRAESIVNKDRLDQVEREAMSKVKKDEREKRAHGKNPWYLKKGEKHKLLVQARYEALAKEGGQRAVKKAIEKKQKKVGQKEKSPSPMSVHTDHFDAEDIYRGDPPGPDPSIHLSSSASSSSSSSSSFLPAGRLGAIATKVEHAISRWARNVRGTSSVASDASSESSSSSSSSSRSSVVTLTKSQLGRRKRRPSVSSLRSTHSEREIAARITRLKALEKSRQIPREFGLYLPPSMAPPALQLLNQGDHGKVHAQDQRIIWTTSLPLVINQLDLAIRRSARQRRLRGKQRVSADDNAIGETSAAFLPALTPLRYRGSSAPPSNTPPTPSNRRLKKGKRRAAAELAIPRTLAPDVSQTKPEAWFLDVANPTWADLKAIGKLLHIHPLTLEDILQQDPREKLELFNKLGYYFISFRAIESQATREKFRLSDSSGNKSTVDDGFIGAANVYLTIFKDGICCFHFTDISEHTNRVRDRLALFDQVMNKSSDWITHGILDSIVDSFFPFLEEIEKEVMAIDHIVYAGTSEVPPAGLDIDLSDPVSKPVVKADTLPEKSTDTPPSFREKLSSASKLRDSFRPRFASPRLTIRLLFRRARRHVCHAWQRLWVKPEASPSPIQVNLRRMARTRKLVTVLSRLLAAKSEVIARIRKRLSVAAVGKQLGEDLELSIYMGDVQDHILTLQHSLAYYEHVLSQSHPTYLSQIRSMSETSKTGADKKLLYLTCVTVSVLCTQTLTGLFSMNVHIPQNQRASGHPFNWFFVILALAALIIFSVLHLVRYWYRTAKRRHGRLL</sequence>
<accession>A0A409YRR6</accession>
<feature type="compositionally biased region" description="Low complexity" evidence="2">
    <location>
        <begin position="61"/>
        <end position="72"/>
    </location>
</feature>
<dbReference type="Gene3D" id="1.20.58.340">
    <property type="entry name" value="Magnesium transport protein CorA, transmembrane region"/>
    <property type="match status" value="1"/>
</dbReference>
<feature type="compositionally biased region" description="Basic and acidic residues" evidence="2">
    <location>
        <begin position="1294"/>
        <end position="1319"/>
    </location>
</feature>
<protein>
    <submittedName>
        <fullName evidence="4">Uncharacterized protein</fullName>
    </submittedName>
</protein>
<keyword evidence="5" id="KW-1185">Reference proteome</keyword>
<keyword evidence="3" id="KW-1133">Transmembrane helix</keyword>
<dbReference type="GO" id="GO:0015095">
    <property type="term" value="F:magnesium ion transmembrane transporter activity"/>
    <property type="evidence" value="ECO:0007669"/>
    <property type="project" value="InterPro"/>
</dbReference>
<evidence type="ECO:0000256" key="1">
    <source>
        <dbReference type="SAM" id="Coils"/>
    </source>
</evidence>
<dbReference type="InParanoid" id="A0A409YRR6"/>
<feature type="compositionally biased region" description="Acidic residues" evidence="2">
    <location>
        <begin position="1202"/>
        <end position="1215"/>
    </location>
</feature>
<feature type="region of interest" description="Disordered" evidence="2">
    <location>
        <begin position="1"/>
        <end position="77"/>
    </location>
</feature>
<dbReference type="SUPFAM" id="SSF143865">
    <property type="entry name" value="CorA soluble domain-like"/>
    <property type="match status" value="1"/>
</dbReference>
<feature type="compositionally biased region" description="Polar residues" evidence="2">
    <location>
        <begin position="41"/>
        <end position="55"/>
    </location>
</feature>
<dbReference type="GO" id="GO:0010961">
    <property type="term" value="P:intracellular magnesium ion homeostasis"/>
    <property type="evidence" value="ECO:0007669"/>
    <property type="project" value="TreeGrafter"/>
</dbReference>
<feature type="compositionally biased region" description="Basic and acidic residues" evidence="2">
    <location>
        <begin position="1477"/>
        <end position="1500"/>
    </location>
</feature>
<feature type="compositionally biased region" description="Basic and acidic residues" evidence="2">
    <location>
        <begin position="1507"/>
        <end position="1518"/>
    </location>
</feature>
<feature type="transmembrane region" description="Helical" evidence="3">
    <location>
        <begin position="243"/>
        <end position="265"/>
    </location>
</feature>
<feature type="region of interest" description="Disordered" evidence="2">
    <location>
        <begin position="135"/>
        <end position="172"/>
    </location>
</feature>
<dbReference type="Proteomes" id="UP000284706">
    <property type="component" value="Unassembled WGS sequence"/>
</dbReference>
<reference evidence="4 5" key="1">
    <citation type="journal article" date="2018" name="Evol. Lett.">
        <title>Horizontal gene cluster transfer increased hallucinogenic mushroom diversity.</title>
        <authorList>
            <person name="Reynolds H.T."/>
            <person name="Vijayakumar V."/>
            <person name="Gluck-Thaler E."/>
            <person name="Korotkin H.B."/>
            <person name="Matheny P.B."/>
            <person name="Slot J.C."/>
        </authorList>
    </citation>
    <scope>NUCLEOTIDE SEQUENCE [LARGE SCALE GENOMIC DNA]</scope>
    <source>
        <strain evidence="4 5">SRW20</strain>
    </source>
</reference>
<dbReference type="InterPro" id="IPR002523">
    <property type="entry name" value="MgTranspt_CorA/ZnTranspt_ZntB"/>
</dbReference>
<dbReference type="InterPro" id="IPR009292">
    <property type="entry name" value="RRP36"/>
</dbReference>
<dbReference type="Pfam" id="PF01544">
    <property type="entry name" value="CorA"/>
    <property type="match status" value="2"/>
</dbReference>
<evidence type="ECO:0000256" key="3">
    <source>
        <dbReference type="SAM" id="Phobius"/>
    </source>
</evidence>
<feature type="region of interest" description="Disordered" evidence="2">
    <location>
        <begin position="1729"/>
        <end position="1752"/>
    </location>
</feature>
<evidence type="ECO:0000313" key="5">
    <source>
        <dbReference type="Proteomes" id="UP000284706"/>
    </source>
</evidence>
<feature type="compositionally biased region" description="Basic and acidic residues" evidence="2">
    <location>
        <begin position="1434"/>
        <end position="1447"/>
    </location>
</feature>
<feature type="coiled-coil region" evidence="1">
    <location>
        <begin position="1374"/>
        <end position="1430"/>
    </location>
</feature>
<feature type="region of interest" description="Disordered" evidence="2">
    <location>
        <begin position="1569"/>
        <end position="1619"/>
    </location>
</feature>
<keyword evidence="1" id="KW-0175">Coiled coil</keyword>
<dbReference type="OrthoDB" id="10261361at2759"/>
<dbReference type="CDD" id="cd12829">
    <property type="entry name" value="Alr1p-like"/>
    <property type="match status" value="1"/>
</dbReference>
<name>A0A409YRR6_9AGAR</name>
<feature type="transmembrane region" description="Helical" evidence="3">
    <location>
        <begin position="363"/>
        <end position="381"/>
    </location>
</feature>
<feature type="region of interest" description="Disordered" evidence="2">
    <location>
        <begin position="1266"/>
        <end position="1344"/>
    </location>
</feature>
<feature type="compositionally biased region" description="Polar residues" evidence="2">
    <location>
        <begin position="146"/>
        <end position="160"/>
    </location>
</feature>
<feature type="region of interest" description="Disordered" evidence="2">
    <location>
        <begin position="1170"/>
        <end position="1217"/>
    </location>
</feature>
<feature type="compositionally biased region" description="Low complexity" evidence="2">
    <location>
        <begin position="1572"/>
        <end position="1595"/>
    </location>
</feature>
<feature type="region of interest" description="Disordered" evidence="2">
    <location>
        <begin position="1477"/>
        <end position="1545"/>
    </location>
</feature>
<evidence type="ECO:0000313" key="4">
    <source>
        <dbReference type="EMBL" id="PPR05697.1"/>
    </source>
</evidence>
<dbReference type="PANTHER" id="PTHR21535:SF90">
    <property type="entry name" value="CORA METAL ION TRANSPORTER"/>
    <property type="match status" value="1"/>
</dbReference>
<dbReference type="InterPro" id="IPR044089">
    <property type="entry name" value="Alr1-like"/>
</dbReference>
<gene>
    <name evidence="4" type="ORF">CVT26_008938</name>
</gene>
<dbReference type="STRING" id="231916.A0A409YRR6"/>
<feature type="region of interest" description="Disordered" evidence="2">
    <location>
        <begin position="1434"/>
        <end position="1454"/>
    </location>
</feature>
<comment type="caution">
    <text evidence="4">The sequence shown here is derived from an EMBL/GenBank/DDBJ whole genome shotgun (WGS) entry which is preliminary data.</text>
</comment>
<feature type="transmembrane region" description="Helical" evidence="3">
    <location>
        <begin position="324"/>
        <end position="342"/>
    </location>
</feature>
<feature type="transmembrane region" description="Helical" evidence="3">
    <location>
        <begin position="558"/>
        <end position="578"/>
    </location>
</feature>
<dbReference type="Pfam" id="PF06102">
    <property type="entry name" value="RRP36"/>
    <property type="match status" value="1"/>
</dbReference>
<dbReference type="Gene3D" id="3.30.460.20">
    <property type="entry name" value="CorA soluble domain-like"/>
    <property type="match status" value="1"/>
</dbReference>
<dbReference type="PANTHER" id="PTHR21535">
    <property type="entry name" value="MAGNESIUM AND COBALT TRANSPORT PROTEIN/MITOCHONDRIAL IMPORT INNER MEMBRANE TRANSLOCASE SUBUNIT TIM8"/>
    <property type="match status" value="1"/>
</dbReference>
<keyword evidence="3" id="KW-0472">Membrane</keyword>
<feature type="compositionally biased region" description="Polar residues" evidence="2">
    <location>
        <begin position="10"/>
        <end position="26"/>
    </location>
</feature>
<feature type="transmembrane region" description="Helical" evidence="3">
    <location>
        <begin position="440"/>
        <end position="461"/>
    </location>
</feature>
<feature type="compositionally biased region" description="Low complexity" evidence="2">
    <location>
        <begin position="1266"/>
        <end position="1282"/>
    </location>
</feature>
<evidence type="ECO:0000256" key="2">
    <source>
        <dbReference type="SAM" id="MobiDB-lite"/>
    </source>
</evidence>
<proteinExistence type="predicted"/>
<feature type="transmembrane region" description="Helical" evidence="3">
    <location>
        <begin position="615"/>
        <end position="632"/>
    </location>
</feature>
<dbReference type="GO" id="GO:0016020">
    <property type="term" value="C:membrane"/>
    <property type="evidence" value="ECO:0007669"/>
    <property type="project" value="InterPro"/>
</dbReference>
<feature type="compositionally biased region" description="Acidic residues" evidence="2">
    <location>
        <begin position="1283"/>
        <end position="1293"/>
    </location>
</feature>